<keyword evidence="1" id="KW-0472">Membrane</keyword>
<dbReference type="EMBL" id="JAUHMF010000002">
    <property type="protein sequence ID" value="MDT8898455.1"/>
    <property type="molecule type" value="Genomic_DNA"/>
</dbReference>
<feature type="transmembrane region" description="Helical" evidence="1">
    <location>
        <begin position="86"/>
        <end position="105"/>
    </location>
</feature>
<keyword evidence="1" id="KW-0812">Transmembrane</keyword>
<evidence type="ECO:0000313" key="2">
    <source>
        <dbReference type="EMBL" id="MDT8898455.1"/>
    </source>
</evidence>
<keyword evidence="1" id="KW-1133">Transmembrane helix</keyword>
<proteinExistence type="predicted"/>
<feature type="transmembrane region" description="Helical" evidence="1">
    <location>
        <begin position="59"/>
        <end position="80"/>
    </location>
</feature>
<feature type="transmembrane region" description="Helical" evidence="1">
    <location>
        <begin position="112"/>
        <end position="133"/>
    </location>
</feature>
<evidence type="ECO:0000256" key="1">
    <source>
        <dbReference type="SAM" id="Phobius"/>
    </source>
</evidence>
<evidence type="ECO:0000313" key="3">
    <source>
        <dbReference type="Proteomes" id="UP001254165"/>
    </source>
</evidence>
<reference evidence="2 3" key="1">
    <citation type="submission" date="2023-07" db="EMBL/GenBank/DDBJ databases">
        <title>Novel species of Thermanaerothrix with wide hydrolytic capabilities.</title>
        <authorList>
            <person name="Zayulina K.S."/>
            <person name="Podosokorskaya O.A."/>
            <person name="Elcheninov A.G."/>
        </authorList>
    </citation>
    <scope>NUCLEOTIDE SEQUENCE [LARGE SCALE GENOMIC DNA]</scope>
    <source>
        <strain evidence="2 3">4228-RoL</strain>
    </source>
</reference>
<accession>A0ABU3NNM7</accession>
<feature type="transmembrane region" description="Helical" evidence="1">
    <location>
        <begin position="191"/>
        <end position="209"/>
    </location>
</feature>
<feature type="transmembrane region" description="Helical" evidence="1">
    <location>
        <begin position="7"/>
        <end position="27"/>
    </location>
</feature>
<organism evidence="2 3">
    <name type="scientific">Thermanaerothrix solaris</name>
    <dbReference type="NCBI Taxonomy" id="3058434"/>
    <lineage>
        <taxon>Bacteria</taxon>
        <taxon>Bacillati</taxon>
        <taxon>Chloroflexota</taxon>
        <taxon>Anaerolineae</taxon>
        <taxon>Anaerolineales</taxon>
        <taxon>Anaerolineaceae</taxon>
        <taxon>Thermanaerothrix</taxon>
    </lineage>
</organism>
<protein>
    <recommendedName>
        <fullName evidence="4">DUF5668 domain-containing protein</fullName>
    </recommendedName>
</protein>
<evidence type="ECO:0008006" key="4">
    <source>
        <dbReference type="Google" id="ProtNLM"/>
    </source>
</evidence>
<gene>
    <name evidence="2" type="ORF">QYE77_09260</name>
</gene>
<feature type="transmembrane region" description="Helical" evidence="1">
    <location>
        <begin position="168"/>
        <end position="185"/>
    </location>
</feature>
<dbReference type="Proteomes" id="UP001254165">
    <property type="component" value="Unassembled WGS sequence"/>
</dbReference>
<feature type="transmembrane region" description="Helical" evidence="1">
    <location>
        <begin position="139"/>
        <end position="156"/>
    </location>
</feature>
<dbReference type="RefSeq" id="WP_315625114.1">
    <property type="nucleotide sequence ID" value="NZ_JAUHMF010000002.1"/>
</dbReference>
<keyword evidence="3" id="KW-1185">Reference proteome</keyword>
<comment type="caution">
    <text evidence="2">The sequence shown here is derived from an EMBL/GenBank/DDBJ whole genome shotgun (WGS) entry which is preliminary data.</text>
</comment>
<sequence>MSESRWRLIGGIGLILAGLLALASLWFEVPLAGLFWGLLLTLGGVAFLGVMLSRREAWWAAFPAFPLLGIGALVLLGSLAPQVTRYLGGVLVLGSIGVGFLVVYLQRREFWWALIPAGTMFTLAVVSLADSVLPADSGGWIFLAGLGLTFLALYLLPGPGGTRMTWPLYPAVILLVFAGLLFLGATALGRYFWPAALILIGLFLVYRALRPRRV</sequence>
<feature type="transmembrane region" description="Helical" evidence="1">
    <location>
        <begin position="33"/>
        <end position="52"/>
    </location>
</feature>
<name>A0ABU3NNM7_9CHLR</name>